<gene>
    <name evidence="2" type="ORF">FIM25_06925</name>
</gene>
<dbReference type="PANTHER" id="PTHR43031">
    <property type="entry name" value="FAD-DEPENDENT OXIDOREDUCTASE"/>
    <property type="match status" value="1"/>
</dbReference>
<dbReference type="PANTHER" id="PTHR43031:SF16">
    <property type="entry name" value="OXIDOREDUCTASE"/>
    <property type="match status" value="1"/>
</dbReference>
<dbReference type="Gene3D" id="3.40.250.10">
    <property type="entry name" value="Rhodanese-like domain"/>
    <property type="match status" value="1"/>
</dbReference>
<sequence>MSYISGGKEKMSEKKSFHMVLFFFSLFVGIATASCTQTGGDFWISQKDLKAYVEKKGDTLLLMDVREVHEFQKTHIPGSVNVPLSYLGSHGDRVAELLRAKDDVKEVLLICNTHNRSRKAREILMQKGVTQQIRVLEMGVSGYTKAVFSP</sequence>
<dbReference type="SMART" id="SM00450">
    <property type="entry name" value="RHOD"/>
    <property type="match status" value="1"/>
</dbReference>
<dbReference type="CDD" id="cd00158">
    <property type="entry name" value="RHOD"/>
    <property type="match status" value="1"/>
</dbReference>
<name>A0A5Q4VDU8_9BACT</name>
<protein>
    <submittedName>
        <fullName evidence="2">Rhodanese-like domain-containing protein</fullName>
    </submittedName>
</protein>
<dbReference type="OrthoDB" id="9789585at2"/>
<feature type="domain" description="Rhodanese" evidence="1">
    <location>
        <begin position="56"/>
        <end position="148"/>
    </location>
</feature>
<dbReference type="InterPro" id="IPR050229">
    <property type="entry name" value="GlpE_sulfurtransferase"/>
</dbReference>
<dbReference type="InterPro" id="IPR036873">
    <property type="entry name" value="Rhodanese-like_dom_sf"/>
</dbReference>
<keyword evidence="3" id="KW-1185">Reference proteome</keyword>
<dbReference type="EMBL" id="VDMB01000006">
    <property type="protein sequence ID" value="TYT75118.1"/>
    <property type="molecule type" value="Genomic_DNA"/>
</dbReference>
<dbReference type="Proteomes" id="UP000321899">
    <property type="component" value="Unassembled WGS sequence"/>
</dbReference>
<dbReference type="InterPro" id="IPR001763">
    <property type="entry name" value="Rhodanese-like_dom"/>
</dbReference>
<comment type="caution">
    <text evidence="2">The sequence shown here is derived from an EMBL/GenBank/DDBJ whole genome shotgun (WGS) entry which is preliminary data.</text>
</comment>
<dbReference type="PROSITE" id="PS50206">
    <property type="entry name" value="RHODANESE_3"/>
    <property type="match status" value="1"/>
</dbReference>
<evidence type="ECO:0000259" key="1">
    <source>
        <dbReference type="PROSITE" id="PS50206"/>
    </source>
</evidence>
<accession>A0A5Q4VDU8</accession>
<organism evidence="2 3">
    <name type="scientific">Desulfobotulus mexicanus</name>
    <dbReference type="NCBI Taxonomy" id="2586642"/>
    <lineage>
        <taxon>Bacteria</taxon>
        <taxon>Pseudomonadati</taxon>
        <taxon>Thermodesulfobacteriota</taxon>
        <taxon>Desulfobacteria</taxon>
        <taxon>Desulfobacterales</taxon>
        <taxon>Desulfobacteraceae</taxon>
        <taxon>Desulfobotulus</taxon>
    </lineage>
</organism>
<dbReference type="SUPFAM" id="SSF52821">
    <property type="entry name" value="Rhodanese/Cell cycle control phosphatase"/>
    <property type="match status" value="1"/>
</dbReference>
<dbReference type="AlphaFoldDB" id="A0A5Q4VDU8"/>
<evidence type="ECO:0000313" key="2">
    <source>
        <dbReference type="EMBL" id="TYT75118.1"/>
    </source>
</evidence>
<dbReference type="Pfam" id="PF00581">
    <property type="entry name" value="Rhodanese"/>
    <property type="match status" value="1"/>
</dbReference>
<evidence type="ECO:0000313" key="3">
    <source>
        <dbReference type="Proteomes" id="UP000321899"/>
    </source>
</evidence>
<proteinExistence type="predicted"/>
<reference evidence="2 3" key="1">
    <citation type="submission" date="2019-06" db="EMBL/GenBank/DDBJ databases">
        <title>Desulfobotulus mexicanus sp. nov., a novel sulfate-reducing bacterium isolated from the sediment of an alkaline crater lake in Mexico.</title>
        <authorList>
            <person name="Hirschler-Rea A."/>
        </authorList>
    </citation>
    <scope>NUCLEOTIDE SEQUENCE [LARGE SCALE GENOMIC DNA]</scope>
    <source>
        <strain evidence="2 3">PAR22N</strain>
    </source>
</reference>